<feature type="region of interest" description="Disordered" evidence="1">
    <location>
        <begin position="268"/>
        <end position="294"/>
    </location>
</feature>
<gene>
    <name evidence="2" type="ORF">OCL06_07385</name>
</gene>
<dbReference type="InterPro" id="IPR031832">
    <property type="entry name" value="DUF4747"/>
</dbReference>
<sequence length="316" mass="36004">MESSTDNFYVYRYSLIKESQTDLFIHDLPSTKGSIVREAIFNDAEFSLRGTRYSFVGFSDVPYLSSTKEEESRYIVGKLAKLREAHVGEKVPGDIIERIADDWLPIVVVFDTQEQFIFVQKSWKFGGESLIKNALQQGLRSPILAKYNYRIFVEVKTEQSEFWSLVESHNKIYRLELKLISPNILNTNKKARELLEELQDIYGQDEVSMTLESESGSLDVPKDVVEDYIDYISEGEGQWALMTEGAHGGKKKHSSLSAPVTLDIESVSHEEGELQSEGQLELSTGQIAPERQSSDTRLVAELFEKTRALIRKEQND</sequence>
<dbReference type="Pfam" id="PF15931">
    <property type="entry name" value="DUF4747"/>
    <property type="match status" value="1"/>
</dbReference>
<reference evidence="3" key="1">
    <citation type="submission" date="2023-07" db="EMBL/GenBank/DDBJ databases">
        <title>Study on multiphase classification of strain Alteromonas salexigens isolated from the Yellow Sea.</title>
        <authorList>
            <person name="Sun L."/>
        </authorList>
    </citation>
    <scope>NUCLEOTIDE SEQUENCE [LARGE SCALE GENOMIC DNA]</scope>
    <source>
        <strain evidence="3">ASW11-19</strain>
    </source>
</reference>
<name>A0ABT2VM70_9ALTE</name>
<protein>
    <recommendedName>
        <fullName evidence="4">DUF4747 family protein</fullName>
    </recommendedName>
</protein>
<dbReference type="EMBL" id="JAOTJC010000006">
    <property type="protein sequence ID" value="MCU7554416.1"/>
    <property type="molecule type" value="Genomic_DNA"/>
</dbReference>
<organism evidence="2 3">
    <name type="scientific">Alteromonas salexigens</name>
    <dbReference type="NCBI Taxonomy" id="2982530"/>
    <lineage>
        <taxon>Bacteria</taxon>
        <taxon>Pseudomonadati</taxon>
        <taxon>Pseudomonadota</taxon>
        <taxon>Gammaproteobacteria</taxon>
        <taxon>Alteromonadales</taxon>
        <taxon>Alteromonadaceae</taxon>
        <taxon>Alteromonas/Salinimonas group</taxon>
        <taxon>Alteromonas</taxon>
    </lineage>
</organism>
<dbReference type="Proteomes" id="UP001209257">
    <property type="component" value="Unassembled WGS sequence"/>
</dbReference>
<evidence type="ECO:0000256" key="1">
    <source>
        <dbReference type="SAM" id="MobiDB-lite"/>
    </source>
</evidence>
<dbReference type="RefSeq" id="WP_262993088.1">
    <property type="nucleotide sequence ID" value="NZ_JAOTJC010000006.1"/>
</dbReference>
<proteinExistence type="predicted"/>
<comment type="caution">
    <text evidence="2">The sequence shown here is derived from an EMBL/GenBank/DDBJ whole genome shotgun (WGS) entry which is preliminary data.</text>
</comment>
<evidence type="ECO:0000313" key="2">
    <source>
        <dbReference type="EMBL" id="MCU7554416.1"/>
    </source>
</evidence>
<keyword evidence="3" id="KW-1185">Reference proteome</keyword>
<evidence type="ECO:0000313" key="3">
    <source>
        <dbReference type="Proteomes" id="UP001209257"/>
    </source>
</evidence>
<evidence type="ECO:0008006" key="4">
    <source>
        <dbReference type="Google" id="ProtNLM"/>
    </source>
</evidence>
<accession>A0ABT2VM70</accession>